<organism evidence="2 3">
    <name type="scientific">Aldrovandia affinis</name>
    <dbReference type="NCBI Taxonomy" id="143900"/>
    <lineage>
        <taxon>Eukaryota</taxon>
        <taxon>Metazoa</taxon>
        <taxon>Chordata</taxon>
        <taxon>Craniata</taxon>
        <taxon>Vertebrata</taxon>
        <taxon>Euteleostomi</taxon>
        <taxon>Actinopterygii</taxon>
        <taxon>Neopterygii</taxon>
        <taxon>Teleostei</taxon>
        <taxon>Notacanthiformes</taxon>
        <taxon>Halosauridae</taxon>
        <taxon>Aldrovandia</taxon>
    </lineage>
</organism>
<evidence type="ECO:0000313" key="2">
    <source>
        <dbReference type="EMBL" id="KAJ8407746.1"/>
    </source>
</evidence>
<proteinExistence type="predicted"/>
<comment type="caution">
    <text evidence="2">The sequence shown here is derived from an EMBL/GenBank/DDBJ whole genome shotgun (WGS) entry which is preliminary data.</text>
</comment>
<dbReference type="EMBL" id="JAINUG010000037">
    <property type="protein sequence ID" value="KAJ8407746.1"/>
    <property type="molecule type" value="Genomic_DNA"/>
</dbReference>
<gene>
    <name evidence="2" type="ORF">AAFF_G00267900</name>
</gene>
<feature type="region of interest" description="Disordered" evidence="1">
    <location>
        <begin position="1"/>
        <end position="24"/>
    </location>
</feature>
<accession>A0AAD7SSB5</accession>
<keyword evidence="3" id="KW-1185">Reference proteome</keyword>
<dbReference type="Proteomes" id="UP001221898">
    <property type="component" value="Unassembled WGS sequence"/>
</dbReference>
<evidence type="ECO:0000313" key="3">
    <source>
        <dbReference type="Proteomes" id="UP001221898"/>
    </source>
</evidence>
<evidence type="ECO:0000256" key="1">
    <source>
        <dbReference type="SAM" id="MobiDB-lite"/>
    </source>
</evidence>
<protein>
    <submittedName>
        <fullName evidence="2">Uncharacterized protein</fullName>
    </submittedName>
</protein>
<sequence length="90" mass="10158">MWRLRASPPANRKQGEGTKGTSYKTDIDKQLAGSGCRGELVTCLVLFHRLLAGQAEQRQASERLNRPVRLERHVALYQACIRGLLLQRVD</sequence>
<reference evidence="2" key="1">
    <citation type="journal article" date="2023" name="Science">
        <title>Genome structures resolve the early diversification of teleost fishes.</title>
        <authorList>
            <person name="Parey E."/>
            <person name="Louis A."/>
            <person name="Montfort J."/>
            <person name="Bouchez O."/>
            <person name="Roques C."/>
            <person name="Iampietro C."/>
            <person name="Lluch J."/>
            <person name="Castinel A."/>
            <person name="Donnadieu C."/>
            <person name="Desvignes T."/>
            <person name="Floi Bucao C."/>
            <person name="Jouanno E."/>
            <person name="Wen M."/>
            <person name="Mejri S."/>
            <person name="Dirks R."/>
            <person name="Jansen H."/>
            <person name="Henkel C."/>
            <person name="Chen W.J."/>
            <person name="Zahm M."/>
            <person name="Cabau C."/>
            <person name="Klopp C."/>
            <person name="Thompson A.W."/>
            <person name="Robinson-Rechavi M."/>
            <person name="Braasch I."/>
            <person name="Lecointre G."/>
            <person name="Bobe J."/>
            <person name="Postlethwait J.H."/>
            <person name="Berthelot C."/>
            <person name="Roest Crollius H."/>
            <person name="Guiguen Y."/>
        </authorList>
    </citation>
    <scope>NUCLEOTIDE SEQUENCE</scope>
    <source>
        <strain evidence="2">NC1722</strain>
    </source>
</reference>
<name>A0AAD7SSB5_9TELE</name>
<dbReference type="AlphaFoldDB" id="A0AAD7SSB5"/>